<sequence>MRFTKNYSQCCVMLRAFEVGRVNVWLNLNCYVL</sequence>
<protein>
    <submittedName>
        <fullName evidence="1">Uncharacterized protein</fullName>
    </submittedName>
</protein>
<name>W0N2Y6_PSESX</name>
<proteinExistence type="predicted"/>
<dbReference type="AlphaFoldDB" id="W0N2Y6"/>
<reference evidence="1 2" key="1">
    <citation type="submission" date="2013-12" db="EMBL/GenBank/DDBJ databases">
        <title>Interactions Between Genome Architecture and Virulence Genes in Pseudomonas syringae, strain CC1557 as a model.</title>
        <authorList>
            <person name="Baltrus D."/>
            <person name="Hockett K."/>
            <person name="Karlsrud E."/>
            <person name="Dougherty K."/>
            <person name="Nishimura M."/>
        </authorList>
    </citation>
    <scope>NUCLEOTIDE SEQUENCE [LARGE SCALE GENOMIC DNA]</scope>
    <source>
        <strain evidence="1 2">CC1557</strain>
    </source>
</reference>
<evidence type="ECO:0000313" key="1">
    <source>
        <dbReference type="EMBL" id="AHG43658.1"/>
    </source>
</evidence>
<dbReference type="STRING" id="1357279.N018_18710"/>
<dbReference type="HOGENOM" id="CLU_3383378_0_0_6"/>
<dbReference type="Proteomes" id="UP000019089">
    <property type="component" value="Chromosome"/>
</dbReference>
<gene>
    <name evidence="1" type="ORF">N018_18710</name>
</gene>
<evidence type="ECO:0000313" key="2">
    <source>
        <dbReference type="Proteomes" id="UP000019089"/>
    </source>
</evidence>
<organism evidence="1 2">
    <name type="scientific">Pseudomonas syringae CC1557</name>
    <dbReference type="NCBI Taxonomy" id="1357279"/>
    <lineage>
        <taxon>Bacteria</taxon>
        <taxon>Pseudomonadati</taxon>
        <taxon>Pseudomonadota</taxon>
        <taxon>Gammaproteobacteria</taxon>
        <taxon>Pseudomonadales</taxon>
        <taxon>Pseudomonadaceae</taxon>
        <taxon>Pseudomonas</taxon>
        <taxon>Pseudomonas syringae</taxon>
    </lineage>
</organism>
<accession>W0N2Y6</accession>
<dbReference type="EMBL" id="CP007014">
    <property type="protein sequence ID" value="AHG43658.1"/>
    <property type="molecule type" value="Genomic_DNA"/>
</dbReference>
<dbReference type="KEGG" id="psyr:N018_18710"/>